<dbReference type="EMBL" id="LGSR01000006">
    <property type="protein sequence ID" value="KOS22371.1"/>
    <property type="molecule type" value="Genomic_DNA"/>
</dbReference>
<feature type="chain" id="PRO_5005818956" evidence="1">
    <location>
        <begin position="31"/>
        <end position="77"/>
    </location>
</feature>
<comment type="caution">
    <text evidence="2">The sequence shown here is derived from an EMBL/GenBank/DDBJ whole genome shotgun (WGS) entry which is preliminary data.</text>
</comment>
<name>A0A0M8N8U0_ESCWE</name>
<keyword evidence="1" id="KW-0732">Signal</keyword>
<organism evidence="2 3">
    <name type="scientific">Escovopsis weberi</name>
    <dbReference type="NCBI Taxonomy" id="150374"/>
    <lineage>
        <taxon>Eukaryota</taxon>
        <taxon>Fungi</taxon>
        <taxon>Dikarya</taxon>
        <taxon>Ascomycota</taxon>
        <taxon>Pezizomycotina</taxon>
        <taxon>Sordariomycetes</taxon>
        <taxon>Hypocreomycetidae</taxon>
        <taxon>Hypocreales</taxon>
        <taxon>Hypocreaceae</taxon>
        <taxon>Escovopsis</taxon>
    </lineage>
</organism>
<protein>
    <submittedName>
        <fullName evidence="2">Uncharacterized protein</fullName>
    </submittedName>
</protein>
<gene>
    <name evidence="2" type="ORF">ESCO_001621</name>
</gene>
<evidence type="ECO:0000313" key="2">
    <source>
        <dbReference type="EMBL" id="KOS22371.1"/>
    </source>
</evidence>
<keyword evidence="3" id="KW-1185">Reference proteome</keyword>
<accession>A0A0M8N8U0</accession>
<proteinExistence type="predicted"/>
<evidence type="ECO:0000256" key="1">
    <source>
        <dbReference type="SAM" id="SignalP"/>
    </source>
</evidence>
<reference evidence="2 3" key="1">
    <citation type="submission" date="2015-07" db="EMBL/GenBank/DDBJ databases">
        <title>The genome of the fungus Escovopsis weberi, a specialized disease agent of ant agriculture.</title>
        <authorList>
            <person name="de Man T.J."/>
            <person name="Stajich J.E."/>
            <person name="Kubicek C.P."/>
            <person name="Chenthamara K."/>
            <person name="Atanasova L."/>
            <person name="Druzhinina I.S."/>
            <person name="Birnbaum S."/>
            <person name="Barribeau S.M."/>
            <person name="Teiling C."/>
            <person name="Suen G."/>
            <person name="Currie C."/>
            <person name="Gerardo N.M."/>
        </authorList>
    </citation>
    <scope>NUCLEOTIDE SEQUENCE [LARGE SCALE GENOMIC DNA]</scope>
</reference>
<feature type="signal peptide" evidence="1">
    <location>
        <begin position="1"/>
        <end position="30"/>
    </location>
</feature>
<dbReference type="AlphaFoldDB" id="A0A0M8N8U0"/>
<dbReference type="Proteomes" id="UP000053831">
    <property type="component" value="Unassembled WGS sequence"/>
</dbReference>
<evidence type="ECO:0000313" key="3">
    <source>
        <dbReference type="Proteomes" id="UP000053831"/>
    </source>
</evidence>
<sequence>MRRATMSALSEIAMLLVIILGLRFAARSYGARGNTAEHYDSDGAHPDYSPRAAPVTFEDVPLTRAAGLMENQHEMIL</sequence>